<protein>
    <submittedName>
        <fullName evidence="1">Uncharacterized protein</fullName>
    </submittedName>
</protein>
<proteinExistence type="predicted"/>
<evidence type="ECO:0000313" key="1">
    <source>
        <dbReference type="EMBL" id="GJE99824.1"/>
    </source>
</evidence>
<name>A0A9P3GSU8_9APHY</name>
<evidence type="ECO:0000313" key="2">
    <source>
        <dbReference type="Proteomes" id="UP000703269"/>
    </source>
</evidence>
<sequence>MTPCRRLKQSAAVGQILADDAQTDAPAMILASTSGQKTWTGEPNVLDELTRCCLPCQGSLCMPLLP</sequence>
<gene>
    <name evidence="1" type="ORF">PsYK624_160960</name>
</gene>
<dbReference type="EMBL" id="BPQB01000121">
    <property type="protein sequence ID" value="GJE99824.1"/>
    <property type="molecule type" value="Genomic_DNA"/>
</dbReference>
<keyword evidence="2" id="KW-1185">Reference proteome</keyword>
<dbReference type="AlphaFoldDB" id="A0A9P3GSU8"/>
<accession>A0A9P3GSU8</accession>
<dbReference type="Proteomes" id="UP000703269">
    <property type="component" value="Unassembled WGS sequence"/>
</dbReference>
<organism evidence="1 2">
    <name type="scientific">Phanerochaete sordida</name>
    <dbReference type="NCBI Taxonomy" id="48140"/>
    <lineage>
        <taxon>Eukaryota</taxon>
        <taxon>Fungi</taxon>
        <taxon>Dikarya</taxon>
        <taxon>Basidiomycota</taxon>
        <taxon>Agaricomycotina</taxon>
        <taxon>Agaricomycetes</taxon>
        <taxon>Polyporales</taxon>
        <taxon>Phanerochaetaceae</taxon>
        <taxon>Phanerochaete</taxon>
    </lineage>
</organism>
<comment type="caution">
    <text evidence="1">The sequence shown here is derived from an EMBL/GenBank/DDBJ whole genome shotgun (WGS) entry which is preliminary data.</text>
</comment>
<reference evidence="1 2" key="1">
    <citation type="submission" date="2021-08" db="EMBL/GenBank/DDBJ databases">
        <title>Draft Genome Sequence of Phanerochaete sordida strain YK-624.</title>
        <authorList>
            <person name="Mori T."/>
            <person name="Dohra H."/>
            <person name="Suzuki T."/>
            <person name="Kawagishi H."/>
            <person name="Hirai H."/>
        </authorList>
    </citation>
    <scope>NUCLEOTIDE SEQUENCE [LARGE SCALE GENOMIC DNA]</scope>
    <source>
        <strain evidence="1 2">YK-624</strain>
    </source>
</reference>